<dbReference type="GO" id="GO:0008714">
    <property type="term" value="F:AMP nucleosidase activity"/>
    <property type="evidence" value="ECO:0007669"/>
    <property type="project" value="UniProtKB-EC"/>
</dbReference>
<organism evidence="4 5">
    <name type="scientific">Xylanibacter ruminicola</name>
    <name type="common">Prevotella ruminicola</name>
    <dbReference type="NCBI Taxonomy" id="839"/>
    <lineage>
        <taxon>Bacteria</taxon>
        <taxon>Pseudomonadati</taxon>
        <taxon>Bacteroidota</taxon>
        <taxon>Bacteroidia</taxon>
        <taxon>Bacteroidales</taxon>
        <taxon>Prevotellaceae</taxon>
        <taxon>Xylanibacter</taxon>
    </lineage>
</organism>
<dbReference type="PANTHER" id="PTHR31223:SF70">
    <property type="entry name" value="LOG FAMILY PROTEIN YJL055W"/>
    <property type="match status" value="1"/>
</dbReference>
<keyword evidence="3" id="KW-0203">Cytokinin biosynthesis</keyword>
<sequence>MKICVFCSANEQIDAEFFTLTKELGKWAAESGHSIVYGGVNQGLMECVAKAAKTAGGRTIGVVPTKVEETGRTSDYVEIEIPCDNLTDRKQLMMDQSDVFIALPGGIGTLDEVFTVAASATIGYHHKPVILYNMKGFWNQLIALMDDLQARGMIRGDWHQYIKVANSLDDIKTLCGC</sequence>
<dbReference type="OrthoDB" id="9801098at2"/>
<dbReference type="AlphaFoldDB" id="A0A1H3XPJ3"/>
<dbReference type="InterPro" id="IPR031100">
    <property type="entry name" value="LOG_fam"/>
</dbReference>
<dbReference type="InterPro" id="IPR005269">
    <property type="entry name" value="LOG"/>
</dbReference>
<dbReference type="EC" id="3.2.2.n1" evidence="3"/>
<dbReference type="EMBL" id="FNRF01000001">
    <property type="protein sequence ID" value="SEA01289.1"/>
    <property type="molecule type" value="Genomic_DNA"/>
</dbReference>
<keyword evidence="3" id="KW-0378">Hydrolase</keyword>
<protein>
    <recommendedName>
        <fullName evidence="3">Cytokinin riboside 5'-monophosphate phosphoribohydrolase</fullName>
        <ecNumber evidence="3">3.2.2.n1</ecNumber>
    </recommendedName>
</protein>
<dbReference type="Pfam" id="PF03641">
    <property type="entry name" value="Lysine_decarbox"/>
    <property type="match status" value="1"/>
</dbReference>
<dbReference type="Gene3D" id="3.40.50.450">
    <property type="match status" value="1"/>
</dbReference>
<accession>A0A1H3XPJ3</accession>
<gene>
    <name evidence="4" type="ORF">SAMN05216462_0303</name>
</gene>
<dbReference type="GO" id="GO:0005829">
    <property type="term" value="C:cytosol"/>
    <property type="evidence" value="ECO:0007669"/>
    <property type="project" value="TreeGrafter"/>
</dbReference>
<evidence type="ECO:0000256" key="2">
    <source>
        <dbReference type="ARBA" id="ARBA00006763"/>
    </source>
</evidence>
<evidence type="ECO:0000313" key="4">
    <source>
        <dbReference type="EMBL" id="SEA01289.1"/>
    </source>
</evidence>
<evidence type="ECO:0000256" key="3">
    <source>
        <dbReference type="RuleBase" id="RU363015"/>
    </source>
</evidence>
<reference evidence="4 5" key="1">
    <citation type="submission" date="2016-10" db="EMBL/GenBank/DDBJ databases">
        <authorList>
            <person name="de Groot N.N."/>
        </authorList>
    </citation>
    <scope>NUCLEOTIDE SEQUENCE [LARGE SCALE GENOMIC DNA]</scope>
    <source>
        <strain evidence="4 5">D31d</strain>
    </source>
</reference>
<dbReference type="SUPFAM" id="SSF102405">
    <property type="entry name" value="MCP/YpsA-like"/>
    <property type="match status" value="1"/>
</dbReference>
<evidence type="ECO:0000313" key="5">
    <source>
        <dbReference type="Proteomes" id="UP000182257"/>
    </source>
</evidence>
<name>A0A1H3XPJ3_XYLRU</name>
<comment type="catalytic activity">
    <reaction evidence="1">
        <text>AMP + H2O = D-ribose 5-phosphate + adenine</text>
        <dbReference type="Rhea" id="RHEA:20129"/>
        <dbReference type="ChEBI" id="CHEBI:15377"/>
        <dbReference type="ChEBI" id="CHEBI:16708"/>
        <dbReference type="ChEBI" id="CHEBI:78346"/>
        <dbReference type="ChEBI" id="CHEBI:456215"/>
        <dbReference type="EC" id="3.2.2.4"/>
    </reaction>
</comment>
<comment type="similarity">
    <text evidence="2 3">Belongs to the LOG family.</text>
</comment>
<dbReference type="NCBIfam" id="TIGR00730">
    <property type="entry name" value="Rossman fold protein, TIGR00730 family"/>
    <property type="match status" value="1"/>
</dbReference>
<dbReference type="Proteomes" id="UP000182257">
    <property type="component" value="Unassembled WGS sequence"/>
</dbReference>
<dbReference type="RefSeq" id="WP_074759924.1">
    <property type="nucleotide sequence ID" value="NZ_FNRF01000001.1"/>
</dbReference>
<dbReference type="PANTHER" id="PTHR31223">
    <property type="entry name" value="LOG FAMILY PROTEIN YJL055W"/>
    <property type="match status" value="1"/>
</dbReference>
<proteinExistence type="inferred from homology"/>
<dbReference type="GO" id="GO:0009691">
    <property type="term" value="P:cytokinin biosynthetic process"/>
    <property type="evidence" value="ECO:0007669"/>
    <property type="project" value="UniProtKB-UniRule"/>
</dbReference>
<evidence type="ECO:0000256" key="1">
    <source>
        <dbReference type="ARBA" id="ARBA00000274"/>
    </source>
</evidence>